<proteinExistence type="predicted"/>
<reference evidence="1" key="1">
    <citation type="submission" date="2021-01" db="EMBL/GenBank/DDBJ databases">
        <authorList>
            <consortium name="Genoscope - CEA"/>
            <person name="William W."/>
        </authorList>
    </citation>
    <scope>NUCLEOTIDE SEQUENCE</scope>
</reference>
<name>A0A8S1MBC6_PARPR</name>
<gene>
    <name evidence="1" type="ORF">PPRIM_AZ9-3.1.T0540182</name>
</gene>
<sequence>MNQNKRLQNIYFIRVQQSERNKIYQFRNNMILLSFRICVKMMERLKYLRSSKGMNDKPALVKEAKNDLDEMLKIIQQMQSIQLLQRQRIHKDNKLYRF</sequence>
<dbReference type="AlphaFoldDB" id="A0A8S1MBC6"/>
<dbReference type="Proteomes" id="UP000688137">
    <property type="component" value="Unassembled WGS sequence"/>
</dbReference>
<dbReference type="EMBL" id="CAJJDM010000054">
    <property type="protein sequence ID" value="CAD8075391.1"/>
    <property type="molecule type" value="Genomic_DNA"/>
</dbReference>
<accession>A0A8S1MBC6</accession>
<keyword evidence="2" id="KW-1185">Reference proteome</keyword>
<protein>
    <submittedName>
        <fullName evidence="1">Uncharacterized protein</fullName>
    </submittedName>
</protein>
<comment type="caution">
    <text evidence="1">The sequence shown here is derived from an EMBL/GenBank/DDBJ whole genome shotgun (WGS) entry which is preliminary data.</text>
</comment>
<evidence type="ECO:0000313" key="2">
    <source>
        <dbReference type="Proteomes" id="UP000688137"/>
    </source>
</evidence>
<organism evidence="1 2">
    <name type="scientific">Paramecium primaurelia</name>
    <dbReference type="NCBI Taxonomy" id="5886"/>
    <lineage>
        <taxon>Eukaryota</taxon>
        <taxon>Sar</taxon>
        <taxon>Alveolata</taxon>
        <taxon>Ciliophora</taxon>
        <taxon>Intramacronucleata</taxon>
        <taxon>Oligohymenophorea</taxon>
        <taxon>Peniculida</taxon>
        <taxon>Parameciidae</taxon>
        <taxon>Paramecium</taxon>
    </lineage>
</organism>
<evidence type="ECO:0000313" key="1">
    <source>
        <dbReference type="EMBL" id="CAD8075391.1"/>
    </source>
</evidence>